<gene>
    <name evidence="1" type="ORF">O6H91_03G090000</name>
</gene>
<comment type="caution">
    <text evidence="1">The sequence shown here is derived from an EMBL/GenBank/DDBJ whole genome shotgun (WGS) entry which is preliminary data.</text>
</comment>
<organism evidence="1 2">
    <name type="scientific">Diphasiastrum complanatum</name>
    <name type="common">Issler's clubmoss</name>
    <name type="synonym">Lycopodium complanatum</name>
    <dbReference type="NCBI Taxonomy" id="34168"/>
    <lineage>
        <taxon>Eukaryota</taxon>
        <taxon>Viridiplantae</taxon>
        <taxon>Streptophyta</taxon>
        <taxon>Embryophyta</taxon>
        <taxon>Tracheophyta</taxon>
        <taxon>Lycopodiopsida</taxon>
        <taxon>Lycopodiales</taxon>
        <taxon>Lycopodiaceae</taxon>
        <taxon>Lycopodioideae</taxon>
        <taxon>Diphasiastrum</taxon>
    </lineage>
</organism>
<protein>
    <submittedName>
        <fullName evidence="1">Uncharacterized protein</fullName>
    </submittedName>
</protein>
<name>A0ACC2E8L5_DIPCM</name>
<keyword evidence="2" id="KW-1185">Reference proteome</keyword>
<reference evidence="2" key="1">
    <citation type="journal article" date="2024" name="Proc. Natl. Acad. Sci. U.S.A.">
        <title>Extraordinary preservation of gene collinearity over three hundred million years revealed in homosporous lycophytes.</title>
        <authorList>
            <person name="Li C."/>
            <person name="Wickell D."/>
            <person name="Kuo L.Y."/>
            <person name="Chen X."/>
            <person name="Nie B."/>
            <person name="Liao X."/>
            <person name="Peng D."/>
            <person name="Ji J."/>
            <person name="Jenkins J."/>
            <person name="Williams M."/>
            <person name="Shu S."/>
            <person name="Plott C."/>
            <person name="Barry K."/>
            <person name="Rajasekar S."/>
            <person name="Grimwood J."/>
            <person name="Han X."/>
            <person name="Sun S."/>
            <person name="Hou Z."/>
            <person name="He W."/>
            <person name="Dai G."/>
            <person name="Sun C."/>
            <person name="Schmutz J."/>
            <person name="Leebens-Mack J.H."/>
            <person name="Li F.W."/>
            <person name="Wang L."/>
        </authorList>
    </citation>
    <scope>NUCLEOTIDE SEQUENCE [LARGE SCALE GENOMIC DNA]</scope>
    <source>
        <strain evidence="2">cv. PW_Plant_1</strain>
    </source>
</reference>
<proteinExistence type="predicted"/>
<evidence type="ECO:0000313" key="2">
    <source>
        <dbReference type="Proteomes" id="UP001162992"/>
    </source>
</evidence>
<dbReference type="EMBL" id="CM055094">
    <property type="protein sequence ID" value="KAJ7562949.1"/>
    <property type="molecule type" value="Genomic_DNA"/>
</dbReference>
<dbReference type="Proteomes" id="UP001162992">
    <property type="component" value="Chromosome 3"/>
</dbReference>
<evidence type="ECO:0000313" key="1">
    <source>
        <dbReference type="EMBL" id="KAJ7562949.1"/>
    </source>
</evidence>
<sequence length="483" mass="53893">MGQGPRSHRRLVLLVTGDIFQILVCCCFVLLLLSCVIVCFSKTFVSTYGHAMTEKGQMAQSREGECVADYELQRNARVQENKKRMLELGLTNLSETLAKDGRSMGLTNGVVRSNAKTAPRLPTPHLLSSPTPTRRSSRLQSTPALCYKELSEKDICSGSISNSGGYPHLQPEYYTKEHEVLLGSYNAEWELFKDGYGSDGVRIYDSVRGKTCHQCRQKTLGLRTWCNNCESLQGQFCGDCLIMRYGENLLEVNQKKNWKCPSCRGICNCSICRIRKGWSPTGSLYKKAVSLGYKSVAHYLILSRQTSVNEGSNGGSDSSTTKLEDHLRSAPPVRRLLDFKSQEEKQIVELGGQQKPDALDKNNAVVLTEGQCMVEPTRNERRKSMLSEEDNESLSLPIGFVNLENADECKVIITDDKEDQVEVIAGNACDRTLKKVKLAESNSLEVCTIDIDCGGQSFQEHKQESIAKRLLRRRLRAVQAIPA</sequence>
<accession>A0ACC2E8L5</accession>